<dbReference type="EMBL" id="BONF01000010">
    <property type="protein sequence ID" value="GIF80535.1"/>
    <property type="molecule type" value="Genomic_DNA"/>
</dbReference>
<proteinExistence type="predicted"/>
<dbReference type="InterPro" id="IPR006311">
    <property type="entry name" value="TAT_signal"/>
</dbReference>
<gene>
    <name evidence="1" type="ORF">Cba03nite_18840</name>
</gene>
<organism evidence="1 2">
    <name type="scientific">Catellatospora bangladeshensis</name>
    <dbReference type="NCBI Taxonomy" id="310355"/>
    <lineage>
        <taxon>Bacteria</taxon>
        <taxon>Bacillati</taxon>
        <taxon>Actinomycetota</taxon>
        <taxon>Actinomycetes</taxon>
        <taxon>Micromonosporales</taxon>
        <taxon>Micromonosporaceae</taxon>
        <taxon>Catellatospora</taxon>
    </lineage>
</organism>
<dbReference type="AlphaFoldDB" id="A0A8J3JKB0"/>
<keyword evidence="2" id="KW-1185">Reference proteome</keyword>
<dbReference type="PROSITE" id="PS51318">
    <property type="entry name" value="TAT"/>
    <property type="match status" value="1"/>
</dbReference>
<accession>A0A8J3JKB0</accession>
<dbReference type="PANTHER" id="PTHR35399:SF4">
    <property type="entry name" value="MEMBRANE PROTEIN"/>
    <property type="match status" value="1"/>
</dbReference>
<sequence>MHVEVNDVKKPRRRFCVNTPLSRRNLLRAGTLGGLGIAFAGSVSAVAGPAYAHPSVPGYGPLIPDPAGILALPEGFSYKIVARAGQTLLATGEPTPGDPDGTACFGTRRGFTLVNNHEIGGSEPFGVPARPGLTFDPGARGGTTNIDVDHDGNRIRQYVSLAGTHNNCAGGITPWGTWLTCEETEQRKGGVFQQDHGWVFEVDPFDQEANYEPVPLKFLGRYAHEAVAVDPKTDEIYLTEDASGPNGLYFRWVPPKGFKGRDGALRKLALSEDGDTAGRLQALKATLHGEHIADLSAATEPGTTYQVSWVDVPDRLAATVSVRKQFTNDQVTRARKLEGQWYGDGGVYFVSSYARLSDGSLHEHDGQVWFYDPKRETVELKTIFGVNPDPSVDGAFDGPDNITVSPYGGIILAEDGEGLSHLVGVSDRGETYALARNEISDSEFAGPTFSRDGRILFAGIQADGLVLAITGPWGRKGHGHGH</sequence>
<reference evidence="1 2" key="1">
    <citation type="submission" date="2021-01" db="EMBL/GenBank/DDBJ databases">
        <title>Whole genome shotgun sequence of Catellatospora bangladeshensis NBRC 107357.</title>
        <authorList>
            <person name="Komaki H."/>
            <person name="Tamura T."/>
        </authorList>
    </citation>
    <scope>NUCLEOTIDE SEQUENCE [LARGE SCALE GENOMIC DNA]</scope>
    <source>
        <strain evidence="1 2">NBRC 107357</strain>
    </source>
</reference>
<protein>
    <recommendedName>
        <fullName evidence="3">DUF839 domain-containing protein</fullName>
    </recommendedName>
</protein>
<evidence type="ECO:0000313" key="1">
    <source>
        <dbReference type="EMBL" id="GIF80535.1"/>
    </source>
</evidence>
<evidence type="ECO:0008006" key="3">
    <source>
        <dbReference type="Google" id="ProtNLM"/>
    </source>
</evidence>
<comment type="caution">
    <text evidence="1">The sequence shown here is derived from an EMBL/GenBank/DDBJ whole genome shotgun (WGS) entry which is preliminary data.</text>
</comment>
<dbReference type="SUPFAM" id="SSF63829">
    <property type="entry name" value="Calcium-dependent phosphotriesterase"/>
    <property type="match status" value="1"/>
</dbReference>
<dbReference type="InterPro" id="IPR008557">
    <property type="entry name" value="PhoX"/>
</dbReference>
<dbReference type="Pfam" id="PF05787">
    <property type="entry name" value="PhoX"/>
    <property type="match status" value="1"/>
</dbReference>
<name>A0A8J3JKB0_9ACTN</name>
<dbReference type="Proteomes" id="UP000601223">
    <property type="component" value="Unassembled WGS sequence"/>
</dbReference>
<dbReference type="PANTHER" id="PTHR35399">
    <property type="entry name" value="SLR8030 PROTEIN"/>
    <property type="match status" value="1"/>
</dbReference>
<evidence type="ECO:0000313" key="2">
    <source>
        <dbReference type="Proteomes" id="UP000601223"/>
    </source>
</evidence>